<proteinExistence type="predicted"/>
<accession>A0AAW1MKA4</accession>
<reference evidence="1 2" key="1">
    <citation type="journal article" date="2024" name="BMC Genomics">
        <title>De novo assembly and annotation of Popillia japonica's genome with initial clues to its potential as an invasive pest.</title>
        <authorList>
            <person name="Cucini C."/>
            <person name="Boschi S."/>
            <person name="Funari R."/>
            <person name="Cardaioli E."/>
            <person name="Iannotti N."/>
            <person name="Marturano G."/>
            <person name="Paoli F."/>
            <person name="Bruttini M."/>
            <person name="Carapelli A."/>
            <person name="Frati F."/>
            <person name="Nardi F."/>
        </authorList>
    </citation>
    <scope>NUCLEOTIDE SEQUENCE [LARGE SCALE GENOMIC DNA]</scope>
    <source>
        <strain evidence="1">DMR45628</strain>
    </source>
</reference>
<comment type="caution">
    <text evidence="1">The sequence shown here is derived from an EMBL/GenBank/DDBJ whole genome shotgun (WGS) entry which is preliminary data.</text>
</comment>
<dbReference type="Proteomes" id="UP001458880">
    <property type="component" value="Unassembled WGS sequence"/>
</dbReference>
<organism evidence="1 2">
    <name type="scientific">Popillia japonica</name>
    <name type="common">Japanese beetle</name>
    <dbReference type="NCBI Taxonomy" id="7064"/>
    <lineage>
        <taxon>Eukaryota</taxon>
        <taxon>Metazoa</taxon>
        <taxon>Ecdysozoa</taxon>
        <taxon>Arthropoda</taxon>
        <taxon>Hexapoda</taxon>
        <taxon>Insecta</taxon>
        <taxon>Pterygota</taxon>
        <taxon>Neoptera</taxon>
        <taxon>Endopterygota</taxon>
        <taxon>Coleoptera</taxon>
        <taxon>Polyphaga</taxon>
        <taxon>Scarabaeiformia</taxon>
        <taxon>Scarabaeidae</taxon>
        <taxon>Rutelinae</taxon>
        <taxon>Popillia</taxon>
    </lineage>
</organism>
<gene>
    <name evidence="1" type="ORF">QE152_g5835</name>
</gene>
<protein>
    <recommendedName>
        <fullName evidence="3">Nuclease HARBI1</fullName>
    </recommendedName>
</protein>
<evidence type="ECO:0000313" key="1">
    <source>
        <dbReference type="EMBL" id="KAK9746787.1"/>
    </source>
</evidence>
<keyword evidence="2" id="KW-1185">Reference proteome</keyword>
<name>A0AAW1MKA4_POPJA</name>
<evidence type="ECO:0000313" key="2">
    <source>
        <dbReference type="Proteomes" id="UP001458880"/>
    </source>
</evidence>
<dbReference type="AlphaFoldDB" id="A0AAW1MKA4"/>
<dbReference type="EMBL" id="JASPKY010000037">
    <property type="protein sequence ID" value="KAK9746787.1"/>
    <property type="molecule type" value="Genomic_DNA"/>
</dbReference>
<evidence type="ECO:0008006" key="3">
    <source>
        <dbReference type="Google" id="ProtNLM"/>
    </source>
</evidence>
<sequence length="72" mass="8013">MPQTPEEKEATAVEFHRARARFPRVVGAIDCTHVRLQSPACGAHPVLEQLASCRDGILGPSVKFYEDFFPKC</sequence>